<protein>
    <submittedName>
        <fullName evidence="1">Uncharacterized protein</fullName>
    </submittedName>
</protein>
<keyword evidence="2" id="KW-1185">Reference proteome</keyword>
<dbReference type="Proteomes" id="UP001318920">
    <property type="component" value="Unassembled WGS sequence"/>
</dbReference>
<organism evidence="1 2">
    <name type="scientific">Citrobacter cronae</name>
    <dbReference type="NCBI Taxonomy" id="1748967"/>
    <lineage>
        <taxon>Bacteria</taxon>
        <taxon>Pseudomonadati</taxon>
        <taxon>Pseudomonadota</taxon>
        <taxon>Gammaproteobacteria</taxon>
        <taxon>Enterobacterales</taxon>
        <taxon>Enterobacteriaceae</taxon>
        <taxon>Citrobacter</taxon>
        <taxon>Citrobacter freundii complex</taxon>
    </lineage>
</organism>
<proteinExistence type="predicted"/>
<evidence type="ECO:0000313" key="1">
    <source>
        <dbReference type="EMBL" id="MBJ8393494.1"/>
    </source>
</evidence>
<reference evidence="1 2" key="1">
    <citation type="submission" date="2020-11" db="EMBL/GenBank/DDBJ databases">
        <title>Enhanced detection system for hospital associated transmission using whole genome sequencing surveillance.</title>
        <authorList>
            <person name="Harrison L.H."/>
            <person name="Van Tyne D."/>
            <person name="Marsh J.W."/>
            <person name="Griffith M.P."/>
            <person name="Snyder D.J."/>
            <person name="Cooper V.S."/>
            <person name="Mustapha M."/>
        </authorList>
    </citation>
    <scope>NUCLEOTIDE SEQUENCE [LARGE SCALE GENOMIC DNA]</scope>
    <source>
        <strain evidence="1 2">CB00171</strain>
    </source>
</reference>
<sequence>MKQPENTIVVKVAEYRLYITRLRVCRDSLAGCCSDAERRGWRLRALEQLSKASSLYCQRASSADTCKFQQACEGLQQHISRVLPEGQWCADLAALPATHE</sequence>
<name>A0ABS1ACE3_9ENTR</name>
<dbReference type="EMBL" id="JADWNA010000036">
    <property type="protein sequence ID" value="MBJ8393494.1"/>
    <property type="molecule type" value="Genomic_DNA"/>
</dbReference>
<gene>
    <name evidence="1" type="ORF">I6M80_25055</name>
</gene>
<comment type="caution">
    <text evidence="1">The sequence shown here is derived from an EMBL/GenBank/DDBJ whole genome shotgun (WGS) entry which is preliminary data.</text>
</comment>
<dbReference type="RefSeq" id="WP_199981292.1">
    <property type="nucleotide sequence ID" value="NZ_JADWNA010000036.1"/>
</dbReference>
<accession>A0ABS1ACE3</accession>
<evidence type="ECO:0000313" key="2">
    <source>
        <dbReference type="Proteomes" id="UP001318920"/>
    </source>
</evidence>